<dbReference type="AlphaFoldDB" id="A0A1Y5P8A6"/>
<evidence type="ECO:0000313" key="2">
    <source>
        <dbReference type="EMBL" id="SBS74936.1"/>
    </source>
</evidence>
<dbReference type="EMBL" id="FLQR01000012">
    <property type="protein sequence ID" value="SBS74936.1"/>
    <property type="molecule type" value="Genomic_DNA"/>
</dbReference>
<dbReference type="RefSeq" id="WP_295578041.1">
    <property type="nucleotide sequence ID" value="NZ_FLQR01000012.1"/>
</dbReference>
<keyword evidence="2" id="KW-0540">Nuclease</keyword>
<dbReference type="Gene3D" id="1.10.30.50">
    <property type="match status" value="1"/>
</dbReference>
<evidence type="ECO:0000259" key="1">
    <source>
        <dbReference type="SMART" id="SM00507"/>
    </source>
</evidence>
<dbReference type="Pfam" id="PF02720">
    <property type="entry name" value="DUF222"/>
    <property type="match status" value="1"/>
</dbReference>
<dbReference type="SMART" id="SM00507">
    <property type="entry name" value="HNHc"/>
    <property type="match status" value="1"/>
</dbReference>
<dbReference type="InterPro" id="IPR003615">
    <property type="entry name" value="HNH_nuc"/>
</dbReference>
<name>A0A1Y5P8A6_9MICO</name>
<gene>
    <name evidence="2" type="ORF">MIPYR_80061</name>
</gene>
<protein>
    <submittedName>
        <fullName evidence="2">HNH endonuclease</fullName>
    </submittedName>
</protein>
<dbReference type="InterPro" id="IPR003870">
    <property type="entry name" value="DUF222"/>
</dbReference>
<reference evidence="2" key="1">
    <citation type="submission" date="2016-03" db="EMBL/GenBank/DDBJ databases">
        <authorList>
            <person name="Ploux O."/>
        </authorList>
    </citation>
    <scope>NUCLEOTIDE SEQUENCE</scope>
    <source>
        <strain evidence="2">UC1</strain>
    </source>
</reference>
<keyword evidence="2" id="KW-0378">Hydrolase</keyword>
<organism evidence="2">
    <name type="scientific">uncultured Microbacterium sp</name>
    <dbReference type="NCBI Taxonomy" id="191216"/>
    <lineage>
        <taxon>Bacteria</taxon>
        <taxon>Bacillati</taxon>
        <taxon>Actinomycetota</taxon>
        <taxon>Actinomycetes</taxon>
        <taxon>Micrococcales</taxon>
        <taxon>Microbacteriaceae</taxon>
        <taxon>Microbacterium</taxon>
        <taxon>environmental samples</taxon>
    </lineage>
</organism>
<sequence>MQELPDPIAEDAAARAAGRLAEVLPDLIDVREEIARLQAREARLLAVADEIVDDWVTDAGWRHRSEAELPHRVAAAEIAAVWRVSDRTVQRQLDDARSLVHDFPATLASLETGRISLAHARVILASGSLIARPELRAEYEESVLPYAEAESATRLAPLARRRAEWYAETTFEERHRAARLHRRVSVTDLDDGMAEFLAVGPAPIIHAAFDRVTQLAHGVQEARDTAGDEGAAADTRTLDELRADVFADLILTADPLSVPLPTGAAAVQGRVQVTVPVLALIGDDIADPFEATMLDGHGPVDLATARALAASAPGWDRILTHPVTGAVLAVDRYRPSEEMRRHLKVRDQHCRFPGCRLPVTACDIDHTHDRARGGATDAANLAHLCRRHHTVKHNSAWRVRQRPGGVLEWTSPTGRVYDDRPVSTVTFVTDPEFDLAPF</sequence>
<keyword evidence="2" id="KW-0255">Endonuclease</keyword>
<accession>A0A1Y5P8A6</accession>
<dbReference type="GO" id="GO:0004519">
    <property type="term" value="F:endonuclease activity"/>
    <property type="evidence" value="ECO:0007669"/>
    <property type="project" value="UniProtKB-KW"/>
</dbReference>
<proteinExistence type="predicted"/>
<feature type="domain" description="HNH nuclease" evidence="1">
    <location>
        <begin position="338"/>
        <end position="390"/>
    </location>
</feature>
<dbReference type="CDD" id="cd00085">
    <property type="entry name" value="HNHc"/>
    <property type="match status" value="1"/>
</dbReference>